<dbReference type="CDD" id="cd00156">
    <property type="entry name" value="REC"/>
    <property type="match status" value="1"/>
</dbReference>
<evidence type="ECO:0000256" key="3">
    <source>
        <dbReference type="ARBA" id="ARBA00023163"/>
    </source>
</evidence>
<dbReference type="InterPro" id="IPR043128">
    <property type="entry name" value="Rev_trsase/Diguanyl_cyclase"/>
</dbReference>
<evidence type="ECO:0000259" key="5">
    <source>
        <dbReference type="PROSITE" id="PS50110"/>
    </source>
</evidence>
<dbReference type="SMART" id="SM00267">
    <property type="entry name" value="GGDEF"/>
    <property type="match status" value="1"/>
</dbReference>
<evidence type="ECO:0000313" key="8">
    <source>
        <dbReference type="Proteomes" id="UP001081283"/>
    </source>
</evidence>
<dbReference type="Gene3D" id="3.30.70.270">
    <property type="match status" value="1"/>
</dbReference>
<dbReference type="SUPFAM" id="SSF55073">
    <property type="entry name" value="Nucleotide cyclase"/>
    <property type="match status" value="1"/>
</dbReference>
<dbReference type="PROSITE" id="PS50887">
    <property type="entry name" value="GGDEF"/>
    <property type="match status" value="1"/>
</dbReference>
<dbReference type="PROSITE" id="PS50110">
    <property type="entry name" value="RESPONSE_REGULATORY"/>
    <property type="match status" value="1"/>
</dbReference>
<evidence type="ECO:0000313" key="7">
    <source>
        <dbReference type="EMBL" id="MCY0093649.1"/>
    </source>
</evidence>
<keyword evidence="1 4" id="KW-0597">Phosphoprotein</keyword>
<proteinExistence type="predicted"/>
<keyword evidence="3" id="KW-0804">Transcription</keyword>
<dbReference type="InterPro" id="IPR011006">
    <property type="entry name" value="CheY-like_superfamily"/>
</dbReference>
<accession>A0ABT3YCP6</accession>
<organism evidence="7 8">
    <name type="scientific">Hoeflea ulvae</name>
    <dbReference type="NCBI Taxonomy" id="2983764"/>
    <lineage>
        <taxon>Bacteria</taxon>
        <taxon>Pseudomonadati</taxon>
        <taxon>Pseudomonadota</taxon>
        <taxon>Alphaproteobacteria</taxon>
        <taxon>Hyphomicrobiales</taxon>
        <taxon>Rhizobiaceae</taxon>
        <taxon>Hoeflea</taxon>
    </lineage>
</organism>
<feature type="domain" description="GGDEF" evidence="6">
    <location>
        <begin position="189"/>
        <end position="323"/>
    </location>
</feature>
<comment type="caution">
    <text evidence="7">The sequence shown here is derived from an EMBL/GenBank/DDBJ whole genome shotgun (WGS) entry which is preliminary data.</text>
</comment>
<evidence type="ECO:0000259" key="6">
    <source>
        <dbReference type="PROSITE" id="PS50887"/>
    </source>
</evidence>
<dbReference type="Pfam" id="PF07238">
    <property type="entry name" value="PilZ"/>
    <property type="match status" value="1"/>
</dbReference>
<dbReference type="SUPFAM" id="SSF141371">
    <property type="entry name" value="PilZ domain-like"/>
    <property type="match status" value="1"/>
</dbReference>
<keyword evidence="2" id="KW-0805">Transcription regulation</keyword>
<dbReference type="SUPFAM" id="SSF52172">
    <property type="entry name" value="CheY-like"/>
    <property type="match status" value="1"/>
</dbReference>
<dbReference type="Pfam" id="PF00990">
    <property type="entry name" value="GGDEF"/>
    <property type="match status" value="1"/>
</dbReference>
<name>A0ABT3YCP6_9HYPH</name>
<evidence type="ECO:0000256" key="2">
    <source>
        <dbReference type="ARBA" id="ARBA00023015"/>
    </source>
</evidence>
<dbReference type="NCBIfam" id="TIGR00254">
    <property type="entry name" value="GGDEF"/>
    <property type="match status" value="1"/>
</dbReference>
<sequence length="416" mass="47063">MNVAYDQELRSSAITLNGRSVCIVDDDKLYCGHLASLLKQEHIRTMEAGDSATLVQVLEKEMPDCILLDYNLHAENGFRLHEQLKLRFPDLAPVIMLSADESQRTAIKAFRMGFYDFLPKRNLRLEEMTSVIRKTIVRHESEVARFAEVSALRKKAMFDDLTGMYCRAELDTKLAHVATSAIKFRRDFAIFSICLADYDAIGTNFGIANADEVLRSFAGKIRSTIRSDDFCGRFDEDSFRYVMDRNVTEDNILECQRRLMEKLTFSYHLKSVELQISPLIGVAVSSEHADLAGMMQSLAVEQGHQRDALRAQSNPNDWSALPETLADTGSGVTEARERRKSLRMRTLKPAFIAIEEWSSKISCTIRNISDGGARIRLDQPLALPENFLLQISGSGPLRPVRKCWHINNEVGIEFSD</sequence>
<dbReference type="Gene3D" id="2.40.10.220">
    <property type="entry name" value="predicted glycosyltransferase like domains"/>
    <property type="match status" value="1"/>
</dbReference>
<dbReference type="Pfam" id="PF00072">
    <property type="entry name" value="Response_reg"/>
    <property type="match status" value="1"/>
</dbReference>
<dbReference type="Gene3D" id="3.40.50.2300">
    <property type="match status" value="1"/>
</dbReference>
<feature type="modified residue" description="4-aspartylphosphate" evidence="4">
    <location>
        <position position="69"/>
    </location>
</feature>
<dbReference type="PANTHER" id="PTHR44591:SF3">
    <property type="entry name" value="RESPONSE REGULATORY DOMAIN-CONTAINING PROTEIN"/>
    <property type="match status" value="1"/>
</dbReference>
<dbReference type="InterPro" id="IPR050595">
    <property type="entry name" value="Bact_response_regulator"/>
</dbReference>
<dbReference type="InterPro" id="IPR001789">
    <property type="entry name" value="Sig_transdc_resp-reg_receiver"/>
</dbReference>
<evidence type="ECO:0000256" key="4">
    <source>
        <dbReference type="PROSITE-ProRule" id="PRU00169"/>
    </source>
</evidence>
<dbReference type="InterPro" id="IPR009875">
    <property type="entry name" value="PilZ_domain"/>
</dbReference>
<keyword evidence="8" id="KW-1185">Reference proteome</keyword>
<dbReference type="PANTHER" id="PTHR44591">
    <property type="entry name" value="STRESS RESPONSE REGULATOR PROTEIN 1"/>
    <property type="match status" value="1"/>
</dbReference>
<dbReference type="SMART" id="SM00448">
    <property type="entry name" value="REC"/>
    <property type="match status" value="1"/>
</dbReference>
<dbReference type="InterPro" id="IPR000160">
    <property type="entry name" value="GGDEF_dom"/>
</dbReference>
<protein>
    <submittedName>
        <fullName evidence="7">Response regulator</fullName>
    </submittedName>
</protein>
<evidence type="ECO:0000256" key="1">
    <source>
        <dbReference type="ARBA" id="ARBA00022553"/>
    </source>
</evidence>
<dbReference type="Proteomes" id="UP001081283">
    <property type="component" value="Unassembled WGS sequence"/>
</dbReference>
<dbReference type="EMBL" id="JAOVZQ010000001">
    <property type="protein sequence ID" value="MCY0093649.1"/>
    <property type="molecule type" value="Genomic_DNA"/>
</dbReference>
<gene>
    <name evidence="7" type="ORF">OEG82_06400</name>
</gene>
<feature type="domain" description="Response regulatory" evidence="5">
    <location>
        <begin position="20"/>
        <end position="135"/>
    </location>
</feature>
<dbReference type="InterPro" id="IPR029787">
    <property type="entry name" value="Nucleotide_cyclase"/>
</dbReference>
<reference evidence="7" key="1">
    <citation type="submission" date="2022-10" db="EMBL/GenBank/DDBJ databases">
        <title>Hoeflea sp. J2-29, isolated from marine algae.</title>
        <authorList>
            <person name="Kristyanto S."/>
            <person name="Kim J.M."/>
            <person name="Jeon C.O."/>
        </authorList>
    </citation>
    <scope>NUCLEOTIDE SEQUENCE</scope>
    <source>
        <strain evidence="7">J2-29</strain>
    </source>
</reference>
<dbReference type="RefSeq" id="WP_267611602.1">
    <property type="nucleotide sequence ID" value="NZ_JAOVZQ010000001.1"/>
</dbReference>